<dbReference type="InterPro" id="IPR050775">
    <property type="entry name" value="FAD-binding_Monooxygenases"/>
</dbReference>
<dbReference type="PANTHER" id="PTHR43098">
    <property type="entry name" value="L-ORNITHINE N(5)-MONOOXYGENASE-RELATED"/>
    <property type="match status" value="1"/>
</dbReference>
<comment type="similarity">
    <text evidence="2">Belongs to the FAD-binding monooxygenase family.</text>
</comment>
<evidence type="ECO:0000256" key="2">
    <source>
        <dbReference type="ARBA" id="ARBA00010139"/>
    </source>
</evidence>
<keyword evidence="7 9" id="KW-0503">Monooxygenase</keyword>
<organism evidence="9 10">
    <name type="scientific">Actinomadura physcomitrii</name>
    <dbReference type="NCBI Taxonomy" id="2650748"/>
    <lineage>
        <taxon>Bacteria</taxon>
        <taxon>Bacillati</taxon>
        <taxon>Actinomycetota</taxon>
        <taxon>Actinomycetes</taxon>
        <taxon>Streptosporangiales</taxon>
        <taxon>Thermomonosporaceae</taxon>
        <taxon>Actinomadura</taxon>
    </lineage>
</organism>
<keyword evidence="3" id="KW-0285">Flavoprotein</keyword>
<gene>
    <name evidence="9" type="ORF">F8568_043055</name>
</gene>
<name>A0A6I4MLA6_9ACTN</name>
<comment type="caution">
    <text evidence="9">The sequence shown here is derived from an EMBL/GenBank/DDBJ whole genome shotgun (WGS) entry which is preliminary data.</text>
</comment>
<protein>
    <submittedName>
        <fullName evidence="9">SidA/IucD/PvdA family monooxygenase</fullName>
    </submittedName>
</protein>
<keyword evidence="4" id="KW-0274">FAD</keyword>
<comment type="cofactor">
    <cofactor evidence="1">
        <name>FAD</name>
        <dbReference type="ChEBI" id="CHEBI:57692"/>
    </cofactor>
</comment>
<evidence type="ECO:0000313" key="9">
    <source>
        <dbReference type="EMBL" id="MWA07008.1"/>
    </source>
</evidence>
<evidence type="ECO:0000256" key="1">
    <source>
        <dbReference type="ARBA" id="ARBA00001974"/>
    </source>
</evidence>
<proteinExistence type="inferred from homology"/>
<dbReference type="GO" id="GO:0050661">
    <property type="term" value="F:NADP binding"/>
    <property type="evidence" value="ECO:0007669"/>
    <property type="project" value="InterPro"/>
</dbReference>
<evidence type="ECO:0000313" key="10">
    <source>
        <dbReference type="Proteomes" id="UP000462055"/>
    </source>
</evidence>
<evidence type="ECO:0000256" key="3">
    <source>
        <dbReference type="ARBA" id="ARBA00022630"/>
    </source>
</evidence>
<dbReference type="EMBL" id="WBMS02000061">
    <property type="protein sequence ID" value="MWA07008.1"/>
    <property type="molecule type" value="Genomic_DNA"/>
</dbReference>
<dbReference type="InterPro" id="IPR036188">
    <property type="entry name" value="FAD/NAD-bd_sf"/>
</dbReference>
<keyword evidence="5" id="KW-0521">NADP</keyword>
<evidence type="ECO:0000256" key="8">
    <source>
        <dbReference type="SAM" id="MobiDB-lite"/>
    </source>
</evidence>
<evidence type="ECO:0000256" key="5">
    <source>
        <dbReference type="ARBA" id="ARBA00022857"/>
    </source>
</evidence>
<dbReference type="InterPro" id="IPR020946">
    <property type="entry name" value="Flavin_mOase-like"/>
</dbReference>
<dbReference type="PANTHER" id="PTHR43098:SF3">
    <property type="entry name" value="L-ORNITHINE N(5)-MONOOXYGENASE-RELATED"/>
    <property type="match status" value="1"/>
</dbReference>
<feature type="region of interest" description="Disordered" evidence="8">
    <location>
        <begin position="223"/>
        <end position="246"/>
    </location>
</feature>
<keyword evidence="10" id="KW-1185">Reference proteome</keyword>
<dbReference type="AlphaFoldDB" id="A0A6I4MLA6"/>
<evidence type="ECO:0000256" key="6">
    <source>
        <dbReference type="ARBA" id="ARBA00023002"/>
    </source>
</evidence>
<dbReference type="GO" id="GO:0050660">
    <property type="term" value="F:flavin adenine dinucleotide binding"/>
    <property type="evidence" value="ECO:0007669"/>
    <property type="project" value="InterPro"/>
</dbReference>
<evidence type="ECO:0000256" key="4">
    <source>
        <dbReference type="ARBA" id="ARBA00022827"/>
    </source>
</evidence>
<reference evidence="9" key="1">
    <citation type="submission" date="2019-12" db="EMBL/GenBank/DDBJ databases">
        <title>Actinomadura physcomitrii sp. nov., a novel actinomycete isolated from moss [Physcomitrium sphaericum (Ludw) Fuernr].</title>
        <authorList>
            <person name="Zhuang X."/>
        </authorList>
    </citation>
    <scope>NUCLEOTIDE SEQUENCE [LARGE SCALE GENOMIC DNA]</scope>
    <source>
        <strain evidence="9">LD22</strain>
    </source>
</reference>
<sequence>MYALRKLRDELGMDVHVVERGEDVGGTWYWNRYPGARCDAESIFYSYSFDADLQQEWTWTERFATQPEILDYCRHVADRFDLRRDITFGDSVVGAVFDESDDRWTVRLESGGVRRARFLVTAVGCLAASPRVPDVPGLDDFAGATYHTGRWPHEGVDFTGLRVAVIGTGSSGIQVIPEIAKQAAALTVFQRTPSYSVPARNRVFAEDEIARLKREYPALRAEARQTGGGSVLPLPPGKAGDLSPEQQRAELRKRWELGGPGYMFAFADSMVDEKANAVAADFVREQIREIVRDQDVARLLCPTTYPIGAKRICVDTDYYATYNRDNVTLVDVSGSPIERVTPKGLEVGGHVHEVDAIVFATGYDAMTGPLLQLGLRGVGGRTLAEKWAAGPRTYLGLATADFPNLFMITAPGSPSVLTNMVASAEQHVDWIAAHLEALRAAGATRVEAEVEAEDAWVEQVNTAASFTLFPQGNSWYIGANVPGKPRVFMPYVGGYALYGQQIDEVARDGYRGFRRNAVLEKGERPGG</sequence>
<dbReference type="Pfam" id="PF00743">
    <property type="entry name" value="FMO-like"/>
    <property type="match status" value="1"/>
</dbReference>
<dbReference type="Proteomes" id="UP000462055">
    <property type="component" value="Unassembled WGS sequence"/>
</dbReference>
<evidence type="ECO:0000256" key="7">
    <source>
        <dbReference type="ARBA" id="ARBA00023033"/>
    </source>
</evidence>
<dbReference type="GO" id="GO:0004499">
    <property type="term" value="F:N,N-dimethylaniline monooxygenase activity"/>
    <property type="evidence" value="ECO:0007669"/>
    <property type="project" value="InterPro"/>
</dbReference>
<accession>A0A6I4MLA6</accession>
<dbReference type="SUPFAM" id="SSF51905">
    <property type="entry name" value="FAD/NAD(P)-binding domain"/>
    <property type="match status" value="2"/>
</dbReference>
<keyword evidence="6" id="KW-0560">Oxidoreductase</keyword>
<dbReference type="Gene3D" id="3.50.50.60">
    <property type="entry name" value="FAD/NAD(P)-binding domain"/>
    <property type="match status" value="3"/>
</dbReference>